<evidence type="ECO:0000256" key="2">
    <source>
        <dbReference type="ARBA" id="ARBA00022438"/>
    </source>
</evidence>
<feature type="binding site" evidence="6">
    <location>
        <position position="233"/>
    </location>
    <ligand>
        <name>a divalent metal cation</name>
        <dbReference type="ChEBI" id="CHEBI:60240"/>
        <label>2</label>
        <note>catalytic</note>
    </ligand>
</feature>
<comment type="function">
    <text evidence="1 6">Removes the N-terminal methionine from nascent proteins. The N-terminal methionine is often cleaved when the second residue in the primary sequence is small and uncharged (Met-Ala-, Cys, Gly, Pro, Ser, Thr, or Val). Requires deformylation of the N(alpha)-formylated initiator methionine before it can be hydrolyzed.</text>
</comment>
<feature type="binding site" evidence="6">
    <location>
        <position position="175"/>
    </location>
    <ligand>
        <name>substrate</name>
    </ligand>
</feature>
<protein>
    <recommendedName>
        <fullName evidence="6 7">Methionine aminopeptidase</fullName>
        <shortName evidence="6">MAP</shortName>
        <shortName evidence="6">MetAP</shortName>
        <ecNumber evidence="6 7">3.4.11.18</ecNumber>
    </recommendedName>
    <alternativeName>
        <fullName evidence="6">Peptidase M</fullName>
    </alternativeName>
</protein>
<evidence type="ECO:0000256" key="5">
    <source>
        <dbReference type="ARBA" id="ARBA00022801"/>
    </source>
</evidence>
<feature type="binding site" evidence="6">
    <location>
        <position position="76"/>
    </location>
    <ligand>
        <name>substrate</name>
    </ligand>
</feature>
<comment type="catalytic activity">
    <reaction evidence="6 7">
        <text>Release of N-terminal amino acids, preferentially methionine, from peptides and arylamides.</text>
        <dbReference type="EC" id="3.4.11.18"/>
    </reaction>
</comment>
<dbReference type="InterPro" id="IPR036005">
    <property type="entry name" value="Creatinase/aminopeptidase-like"/>
</dbReference>
<dbReference type="Gene3D" id="3.90.230.10">
    <property type="entry name" value="Creatinase/methionine aminopeptidase superfamily"/>
    <property type="match status" value="1"/>
</dbReference>
<evidence type="ECO:0000256" key="3">
    <source>
        <dbReference type="ARBA" id="ARBA00022670"/>
    </source>
</evidence>
<dbReference type="InterPro" id="IPR002467">
    <property type="entry name" value="Pept_M24A_MAP1"/>
</dbReference>
<feature type="binding site" evidence="6">
    <location>
        <position position="168"/>
    </location>
    <ligand>
        <name>a divalent metal cation</name>
        <dbReference type="ChEBI" id="CHEBI:60240"/>
        <label>2</label>
        <note>catalytic</note>
    </ligand>
</feature>
<dbReference type="InterPro" id="IPR000994">
    <property type="entry name" value="Pept_M24"/>
</dbReference>
<comment type="caution">
    <text evidence="9">The sequence shown here is derived from an EMBL/GenBank/DDBJ whole genome shotgun (WGS) entry which is preliminary data.</text>
</comment>
<dbReference type="PANTHER" id="PTHR43330">
    <property type="entry name" value="METHIONINE AMINOPEPTIDASE"/>
    <property type="match status" value="1"/>
</dbReference>
<dbReference type="CDD" id="cd01086">
    <property type="entry name" value="MetAP1"/>
    <property type="match status" value="1"/>
</dbReference>
<dbReference type="NCBIfam" id="TIGR00500">
    <property type="entry name" value="met_pdase_I"/>
    <property type="match status" value="1"/>
</dbReference>
<feature type="domain" description="Peptidase M24" evidence="8">
    <location>
        <begin position="10"/>
        <end position="240"/>
    </location>
</feature>
<evidence type="ECO:0000256" key="1">
    <source>
        <dbReference type="ARBA" id="ARBA00002521"/>
    </source>
</evidence>
<feature type="binding site" evidence="6">
    <location>
        <position position="202"/>
    </location>
    <ligand>
        <name>a divalent metal cation</name>
        <dbReference type="ChEBI" id="CHEBI:60240"/>
        <label>2</label>
        <note>catalytic</note>
    </ligand>
</feature>
<dbReference type="PRINTS" id="PR00599">
    <property type="entry name" value="MAPEPTIDASE"/>
</dbReference>
<reference evidence="9 10" key="1">
    <citation type="submission" date="2024-04" db="EMBL/GenBank/DDBJ databases">
        <title>draft genome sequnece of Paenibacillus filicis.</title>
        <authorList>
            <person name="Kim D.-U."/>
        </authorList>
    </citation>
    <scope>NUCLEOTIDE SEQUENCE [LARGE SCALE GENOMIC DNA]</scope>
    <source>
        <strain evidence="9 10">KACC14197</strain>
    </source>
</reference>
<dbReference type="GO" id="GO:0004239">
    <property type="term" value="F:initiator methionyl aminopeptidase activity"/>
    <property type="evidence" value="ECO:0007669"/>
    <property type="project" value="UniProtKB-EC"/>
</dbReference>
<keyword evidence="5 6" id="KW-0378">Hydrolase</keyword>
<dbReference type="RefSeq" id="WP_341418557.1">
    <property type="nucleotide sequence ID" value="NZ_JBBPCC010000021.1"/>
</dbReference>
<evidence type="ECO:0000259" key="8">
    <source>
        <dbReference type="Pfam" id="PF00557"/>
    </source>
</evidence>
<dbReference type="HAMAP" id="MF_01974">
    <property type="entry name" value="MetAP_1"/>
    <property type="match status" value="1"/>
</dbReference>
<dbReference type="Proteomes" id="UP001469365">
    <property type="component" value="Unassembled WGS sequence"/>
</dbReference>
<keyword evidence="2 6" id="KW-0031">Aminopeptidase</keyword>
<dbReference type="SUPFAM" id="SSF55920">
    <property type="entry name" value="Creatinase/aminopeptidase"/>
    <property type="match status" value="1"/>
</dbReference>
<dbReference type="EMBL" id="JBBPCC010000021">
    <property type="protein sequence ID" value="MEK8131420.1"/>
    <property type="molecule type" value="Genomic_DNA"/>
</dbReference>
<comment type="similarity">
    <text evidence="6">Belongs to the peptidase M24A family. Methionine aminopeptidase type 1 subfamily.</text>
</comment>
<feature type="binding site" evidence="6">
    <location>
        <position position="233"/>
    </location>
    <ligand>
        <name>a divalent metal cation</name>
        <dbReference type="ChEBI" id="CHEBI:60240"/>
        <label>1</label>
    </ligand>
</feature>
<comment type="cofactor">
    <cofactor evidence="6">
        <name>Co(2+)</name>
        <dbReference type="ChEBI" id="CHEBI:48828"/>
    </cofactor>
    <cofactor evidence="6">
        <name>Zn(2+)</name>
        <dbReference type="ChEBI" id="CHEBI:29105"/>
    </cofactor>
    <cofactor evidence="6">
        <name>Mn(2+)</name>
        <dbReference type="ChEBI" id="CHEBI:29035"/>
    </cofactor>
    <cofactor evidence="6">
        <name>Fe(2+)</name>
        <dbReference type="ChEBI" id="CHEBI:29033"/>
    </cofactor>
    <text evidence="6">Binds 2 divalent metal cations per subunit. Has a high-affinity and a low affinity metal-binding site. The true nature of the physiological cofactor is under debate. The enzyme is active with cobalt, zinc, manganese or divalent iron ions. Most likely, methionine aminopeptidases function as mononuclear Fe(2+)-metalloproteases under physiological conditions, and the catalytically relevant metal-binding site has been assigned to the histidine-containing high-affinity site.</text>
</comment>
<gene>
    <name evidence="6 9" type="primary">map</name>
    <name evidence="9" type="ORF">WMW72_26275</name>
</gene>
<evidence type="ECO:0000313" key="10">
    <source>
        <dbReference type="Proteomes" id="UP001469365"/>
    </source>
</evidence>
<keyword evidence="4 6" id="KW-0479">Metal-binding</keyword>
<keyword evidence="10" id="KW-1185">Reference proteome</keyword>
<organism evidence="9 10">
    <name type="scientific">Paenibacillus filicis</name>
    <dbReference type="NCBI Taxonomy" id="669464"/>
    <lineage>
        <taxon>Bacteria</taxon>
        <taxon>Bacillati</taxon>
        <taxon>Bacillota</taxon>
        <taxon>Bacilli</taxon>
        <taxon>Bacillales</taxon>
        <taxon>Paenibacillaceae</taxon>
        <taxon>Paenibacillus</taxon>
    </lineage>
</organism>
<sequence>MTIDSQADIEALQRVGRIVAATIDEMKRQARPGMTTRELDDIGLRYMEAHRATPAPRKDVGFPGTTCISVNQEAAHGIPGSKKLKAGDVINIDVSAELDGYYADAGHSFVLEPADDGLLTYLCEYTHRTMMKVIGELRAGVKLNIIGRLIEEEARAGGLHVVKNLCSHGVGRSLHEEPKQILPYFNPHDKRKLREGQVITIEPFLSTGAEYAVAAGDGWTLRLPDSSFVAQHEHTIIITKEHPIIVTAL</sequence>
<comment type="subunit">
    <text evidence="6">Monomer.</text>
</comment>
<dbReference type="InterPro" id="IPR001714">
    <property type="entry name" value="Pept_M24_MAP"/>
</dbReference>
<evidence type="ECO:0000256" key="6">
    <source>
        <dbReference type="HAMAP-Rule" id="MF_01974"/>
    </source>
</evidence>
<evidence type="ECO:0000256" key="4">
    <source>
        <dbReference type="ARBA" id="ARBA00022723"/>
    </source>
</evidence>
<dbReference type="Pfam" id="PF00557">
    <property type="entry name" value="Peptidase_M24"/>
    <property type="match status" value="1"/>
</dbReference>
<evidence type="ECO:0000256" key="7">
    <source>
        <dbReference type="RuleBase" id="RU003653"/>
    </source>
</evidence>
<feature type="binding site" evidence="6">
    <location>
        <position position="104"/>
    </location>
    <ligand>
        <name>a divalent metal cation</name>
        <dbReference type="ChEBI" id="CHEBI:60240"/>
        <label>1</label>
    </ligand>
</feature>
<keyword evidence="3 6" id="KW-0645">Protease</keyword>
<feature type="binding site" evidence="6">
    <location>
        <position position="93"/>
    </location>
    <ligand>
        <name>a divalent metal cation</name>
        <dbReference type="ChEBI" id="CHEBI:60240"/>
        <label>1</label>
    </ligand>
</feature>
<feature type="binding site" evidence="6">
    <location>
        <position position="104"/>
    </location>
    <ligand>
        <name>a divalent metal cation</name>
        <dbReference type="ChEBI" id="CHEBI:60240"/>
        <label>2</label>
        <note>catalytic</note>
    </ligand>
</feature>
<accession>A0ABU9DRB3</accession>
<dbReference type="EC" id="3.4.11.18" evidence="6 7"/>
<evidence type="ECO:0000313" key="9">
    <source>
        <dbReference type="EMBL" id="MEK8131420.1"/>
    </source>
</evidence>
<proteinExistence type="inferred from homology"/>
<dbReference type="PANTHER" id="PTHR43330:SF13">
    <property type="entry name" value="METHIONINE AMINOPEPTIDASE 2"/>
    <property type="match status" value="1"/>
</dbReference>
<name>A0ABU9DRB3_9BACL</name>